<keyword evidence="2" id="KW-1185">Reference proteome</keyword>
<protein>
    <submittedName>
        <fullName evidence="1">Uncharacterized protein</fullName>
    </submittedName>
</protein>
<sequence length="218" mass="24345">MVSPLALLARVWKVAFQRPSRAWLPPAAALAAASIPRWITVSAVLALLLFFLLQEIKLQAVPQEDEPEKRLLELKFETGCRKTAVAAALSSWIYNSGSRCVRIKVYSDDRRAAYYDYETADLTGAPRGIIPGGWCVPVIKELSKMGRDGVSHPCLLVRYLSLPVFIWKMHTEDVGRFALVMEATDCFNDQSLARRVGRVQANSQVTASRQPITTWVVL</sequence>
<organism evidence="1 2">
    <name type="scientific">Symbiodinium microadriaticum</name>
    <name type="common">Dinoflagellate</name>
    <name type="synonym">Zooxanthella microadriatica</name>
    <dbReference type="NCBI Taxonomy" id="2951"/>
    <lineage>
        <taxon>Eukaryota</taxon>
        <taxon>Sar</taxon>
        <taxon>Alveolata</taxon>
        <taxon>Dinophyceae</taxon>
        <taxon>Suessiales</taxon>
        <taxon>Symbiodiniaceae</taxon>
        <taxon>Symbiodinium</taxon>
    </lineage>
</organism>
<reference evidence="1 2" key="1">
    <citation type="submission" date="2016-02" db="EMBL/GenBank/DDBJ databases">
        <title>Genome analysis of coral dinoflagellate symbionts highlights evolutionary adaptations to a symbiotic lifestyle.</title>
        <authorList>
            <person name="Aranda M."/>
            <person name="Li Y."/>
            <person name="Liew Y.J."/>
            <person name="Baumgarten S."/>
            <person name="Simakov O."/>
            <person name="Wilson M."/>
            <person name="Piel J."/>
            <person name="Ashoor H."/>
            <person name="Bougouffa S."/>
            <person name="Bajic V.B."/>
            <person name="Ryu T."/>
            <person name="Ravasi T."/>
            <person name="Bayer T."/>
            <person name="Micklem G."/>
            <person name="Kim H."/>
            <person name="Bhak J."/>
            <person name="Lajeunesse T.C."/>
            <person name="Voolstra C.R."/>
        </authorList>
    </citation>
    <scope>NUCLEOTIDE SEQUENCE [LARGE SCALE GENOMIC DNA]</scope>
    <source>
        <strain evidence="1 2">CCMP2467</strain>
    </source>
</reference>
<proteinExistence type="predicted"/>
<comment type="caution">
    <text evidence="1">The sequence shown here is derived from an EMBL/GenBank/DDBJ whole genome shotgun (WGS) entry which is preliminary data.</text>
</comment>
<accession>A0A1Q9DCN7</accession>
<evidence type="ECO:0000313" key="2">
    <source>
        <dbReference type="Proteomes" id="UP000186817"/>
    </source>
</evidence>
<gene>
    <name evidence="1" type="ORF">AK812_SmicGene25279</name>
</gene>
<dbReference type="Proteomes" id="UP000186817">
    <property type="component" value="Unassembled WGS sequence"/>
</dbReference>
<evidence type="ECO:0000313" key="1">
    <source>
        <dbReference type="EMBL" id="OLP92875.1"/>
    </source>
</evidence>
<dbReference type="EMBL" id="LSRX01000604">
    <property type="protein sequence ID" value="OLP92875.1"/>
    <property type="molecule type" value="Genomic_DNA"/>
</dbReference>
<name>A0A1Q9DCN7_SYMMI</name>
<dbReference type="AlphaFoldDB" id="A0A1Q9DCN7"/>